<keyword evidence="3" id="KW-1185">Reference proteome</keyword>
<dbReference type="Proteomes" id="UP000075320">
    <property type="component" value="Unassembled WGS sequence"/>
</dbReference>
<organism evidence="2 3">
    <name type="scientific">Bdellovibrio bacteriovorus</name>
    <dbReference type="NCBI Taxonomy" id="959"/>
    <lineage>
        <taxon>Bacteria</taxon>
        <taxon>Pseudomonadati</taxon>
        <taxon>Bdellovibrionota</taxon>
        <taxon>Bdellovibrionia</taxon>
        <taxon>Bdellovibrionales</taxon>
        <taxon>Pseudobdellovibrionaceae</taxon>
        <taxon>Bdellovibrio</taxon>
    </lineage>
</organism>
<evidence type="ECO:0000313" key="2">
    <source>
        <dbReference type="EMBL" id="KYG67265.1"/>
    </source>
</evidence>
<dbReference type="RefSeq" id="WP_061834840.1">
    <property type="nucleotide sequence ID" value="NZ_LUKE01000001.1"/>
</dbReference>
<dbReference type="EMBL" id="LUKE01000001">
    <property type="protein sequence ID" value="KYG67265.1"/>
    <property type="molecule type" value="Genomic_DNA"/>
</dbReference>
<keyword evidence="1" id="KW-1133">Transmembrane helix</keyword>
<protein>
    <submittedName>
        <fullName evidence="2">Uncharacterized protein</fullName>
    </submittedName>
</protein>
<dbReference type="AlphaFoldDB" id="A0A150WST1"/>
<dbReference type="InterPro" id="IPR011048">
    <property type="entry name" value="Haem_d1_sf"/>
</dbReference>
<evidence type="ECO:0000313" key="3">
    <source>
        <dbReference type="Proteomes" id="UP000075320"/>
    </source>
</evidence>
<dbReference type="Pfam" id="PF07433">
    <property type="entry name" value="DUF1513"/>
    <property type="match status" value="1"/>
</dbReference>
<reference evidence="2 3" key="1">
    <citation type="submission" date="2016-03" db="EMBL/GenBank/DDBJ databases">
        <authorList>
            <person name="Ploux O."/>
        </authorList>
    </citation>
    <scope>NUCLEOTIDE SEQUENCE [LARGE SCALE GENOMIC DNA]</scope>
    <source>
        <strain evidence="2 3">R0</strain>
    </source>
</reference>
<evidence type="ECO:0000256" key="1">
    <source>
        <dbReference type="SAM" id="Phobius"/>
    </source>
</evidence>
<sequence>MLSDMLGFSSKQFLGGIIFLAVVGFVYYGPYSKSKKLNPAYLVGEYKTPKTKGKATLVADNGHIIRRWPVPFSVHTFSHNNALPWQLAAVENLGDSMAIIDARIKNTVEAIKAPEGLVFSGHGIFSTQGDRLFIAAQDKKTAEGFLLIYDTETNALAKQVKTEGLNPHDLQYDLTNSKNLILINAGSEQEKGQLLWLSEEDGKIVKSISFSEGLTVKHFSQSEKLIYLYGPSSFAMFNRKDEAIKIADWPSKNPQYAGEILNAYQDVMNEKIWLTVPTKDLIVVLEQKTLAIAKTFAATKPASILASPLENPELLMISVGTYGGEGMQKAYNLKNVSGSDAALDDPRKFYAEHATPLEVAIQE</sequence>
<proteinExistence type="predicted"/>
<feature type="transmembrane region" description="Helical" evidence="1">
    <location>
        <begin position="12"/>
        <end position="29"/>
    </location>
</feature>
<keyword evidence="1" id="KW-0812">Transmembrane</keyword>
<dbReference type="SUPFAM" id="SSF51004">
    <property type="entry name" value="C-terminal (heme d1) domain of cytochrome cd1-nitrite reductase"/>
    <property type="match status" value="1"/>
</dbReference>
<comment type="caution">
    <text evidence="2">The sequence shown here is derived from an EMBL/GenBank/DDBJ whole genome shotgun (WGS) entry which is preliminary data.</text>
</comment>
<accession>A0A150WST1</accession>
<keyword evidence="1" id="KW-0472">Membrane</keyword>
<dbReference type="InterPro" id="IPR008311">
    <property type="entry name" value="UCP028101"/>
</dbReference>
<gene>
    <name evidence="2" type="ORF">AZI86_09685</name>
</gene>
<dbReference type="OrthoDB" id="5624218at2"/>
<name>A0A150WST1_BDEBC</name>